<sequence length="250" mass="26959">MLFPPSAMSGVIANSIVRTAGSSSTLNFSDTKKSILIHASCSHDGRTRHSRGLPPPESLQQHAPFLEKQHPLVSEQQAPPRSEKQHPLLLEKQHPPLSLKQKPGVSFRLSHWPGASADMGSILAYPSSSSSRDGLGRGVSRHPSPAAPPLRPRLPARSSAASSPSPKLLQEPREPSASPSWRTEGRDVDAEAVEDVSYGGGASWCRSPHRSGWCCRSPPLYIRGRTVTGRRAQSDWGPVPPTPHLSLTDP</sequence>
<dbReference type="GeneID" id="85443107"/>
<feature type="compositionally biased region" description="Low complexity" evidence="1">
    <location>
        <begin position="153"/>
        <end position="166"/>
    </location>
</feature>
<evidence type="ECO:0000256" key="1">
    <source>
        <dbReference type="SAM" id="MobiDB-lite"/>
    </source>
</evidence>
<comment type="caution">
    <text evidence="2">The sequence shown here is derived from an EMBL/GenBank/DDBJ whole genome shotgun (WGS) entry which is preliminary data.</text>
</comment>
<organism evidence="2 3">
    <name type="scientific">Colletotrichum navitas</name>
    <dbReference type="NCBI Taxonomy" id="681940"/>
    <lineage>
        <taxon>Eukaryota</taxon>
        <taxon>Fungi</taxon>
        <taxon>Dikarya</taxon>
        <taxon>Ascomycota</taxon>
        <taxon>Pezizomycotina</taxon>
        <taxon>Sordariomycetes</taxon>
        <taxon>Hypocreomycetidae</taxon>
        <taxon>Glomerellales</taxon>
        <taxon>Glomerellaceae</taxon>
        <taxon>Colletotrichum</taxon>
        <taxon>Colletotrichum graminicola species complex</taxon>
    </lineage>
</organism>
<feature type="region of interest" description="Disordered" evidence="1">
    <location>
        <begin position="123"/>
        <end position="187"/>
    </location>
</feature>
<protein>
    <submittedName>
        <fullName evidence="2">Uncharacterized protein</fullName>
    </submittedName>
</protein>
<dbReference type="RefSeq" id="XP_060409630.1">
    <property type="nucleotide sequence ID" value="XM_060558867.1"/>
</dbReference>
<proteinExistence type="predicted"/>
<dbReference type="EMBL" id="JAHLJV010000081">
    <property type="protein sequence ID" value="KAK1574075.1"/>
    <property type="molecule type" value="Genomic_DNA"/>
</dbReference>
<accession>A0AAD8PPL5</accession>
<gene>
    <name evidence="2" type="ORF">LY79DRAFT_567064</name>
</gene>
<keyword evidence="3" id="KW-1185">Reference proteome</keyword>
<name>A0AAD8PPL5_9PEZI</name>
<evidence type="ECO:0000313" key="3">
    <source>
        <dbReference type="Proteomes" id="UP001230504"/>
    </source>
</evidence>
<reference evidence="2" key="1">
    <citation type="submission" date="2021-06" db="EMBL/GenBank/DDBJ databases">
        <title>Comparative genomics, transcriptomics and evolutionary studies reveal genomic signatures of adaptation to plant cell wall in hemibiotrophic fungi.</title>
        <authorList>
            <consortium name="DOE Joint Genome Institute"/>
            <person name="Baroncelli R."/>
            <person name="Diaz J.F."/>
            <person name="Benocci T."/>
            <person name="Peng M."/>
            <person name="Battaglia E."/>
            <person name="Haridas S."/>
            <person name="Andreopoulos W."/>
            <person name="Labutti K."/>
            <person name="Pangilinan J."/>
            <person name="Floch G.L."/>
            <person name="Makela M.R."/>
            <person name="Henrissat B."/>
            <person name="Grigoriev I.V."/>
            <person name="Crouch J.A."/>
            <person name="De Vries R.P."/>
            <person name="Sukno S.A."/>
            <person name="Thon M.R."/>
        </authorList>
    </citation>
    <scope>NUCLEOTIDE SEQUENCE</scope>
    <source>
        <strain evidence="2">CBS 125086</strain>
    </source>
</reference>
<evidence type="ECO:0000313" key="2">
    <source>
        <dbReference type="EMBL" id="KAK1574075.1"/>
    </source>
</evidence>
<dbReference type="Proteomes" id="UP001230504">
    <property type="component" value="Unassembled WGS sequence"/>
</dbReference>
<feature type="region of interest" description="Disordered" evidence="1">
    <location>
        <begin position="228"/>
        <end position="250"/>
    </location>
</feature>
<dbReference type="AlphaFoldDB" id="A0AAD8PPL5"/>